<evidence type="ECO:0008006" key="4">
    <source>
        <dbReference type="Google" id="ProtNLM"/>
    </source>
</evidence>
<evidence type="ECO:0000313" key="2">
    <source>
        <dbReference type="EMBL" id="APZ93072.1"/>
    </source>
</evidence>
<accession>A0A1P8WGA2</accession>
<protein>
    <recommendedName>
        <fullName evidence="4">Carboxypeptidase regulatory-like domain-containing protein</fullName>
    </recommendedName>
</protein>
<feature type="region of interest" description="Disordered" evidence="1">
    <location>
        <begin position="88"/>
        <end position="110"/>
    </location>
</feature>
<dbReference type="AlphaFoldDB" id="A0A1P8WGA2"/>
<evidence type="ECO:0000256" key="1">
    <source>
        <dbReference type="SAM" id="MobiDB-lite"/>
    </source>
</evidence>
<keyword evidence="3" id="KW-1185">Reference proteome</keyword>
<feature type="region of interest" description="Disordered" evidence="1">
    <location>
        <begin position="49"/>
        <end position="71"/>
    </location>
</feature>
<feature type="compositionally biased region" description="Basic and acidic residues" evidence="1">
    <location>
        <begin position="88"/>
        <end position="98"/>
    </location>
</feature>
<dbReference type="OrthoDB" id="286727at2"/>
<gene>
    <name evidence="2" type="ORF">Fuma_02688</name>
</gene>
<dbReference type="SUPFAM" id="SSF49464">
    <property type="entry name" value="Carboxypeptidase regulatory domain-like"/>
    <property type="match status" value="1"/>
</dbReference>
<dbReference type="EMBL" id="CP017641">
    <property type="protein sequence ID" value="APZ93072.1"/>
    <property type="molecule type" value="Genomic_DNA"/>
</dbReference>
<organism evidence="2 3">
    <name type="scientific">Fuerstiella marisgermanici</name>
    <dbReference type="NCBI Taxonomy" id="1891926"/>
    <lineage>
        <taxon>Bacteria</taxon>
        <taxon>Pseudomonadati</taxon>
        <taxon>Planctomycetota</taxon>
        <taxon>Planctomycetia</taxon>
        <taxon>Planctomycetales</taxon>
        <taxon>Planctomycetaceae</taxon>
        <taxon>Fuerstiella</taxon>
    </lineage>
</organism>
<dbReference type="InterPro" id="IPR008969">
    <property type="entry name" value="CarboxyPept-like_regulatory"/>
</dbReference>
<reference evidence="2 3" key="1">
    <citation type="journal article" date="2016" name="Front. Microbiol.">
        <title>Fuerstia marisgermanicae gen. nov., sp. nov., an Unusual Member of the Phylum Planctomycetes from the German Wadden Sea.</title>
        <authorList>
            <person name="Kohn T."/>
            <person name="Heuer A."/>
            <person name="Jogler M."/>
            <person name="Vollmers J."/>
            <person name="Boedeker C."/>
            <person name="Bunk B."/>
            <person name="Rast P."/>
            <person name="Borchert D."/>
            <person name="Glockner I."/>
            <person name="Freese H.M."/>
            <person name="Klenk H.P."/>
            <person name="Overmann J."/>
            <person name="Kaster A.K."/>
            <person name="Rohde M."/>
            <person name="Wiegand S."/>
            <person name="Jogler C."/>
        </authorList>
    </citation>
    <scope>NUCLEOTIDE SEQUENCE [LARGE SCALE GENOMIC DNA]</scope>
    <source>
        <strain evidence="2 3">NH11</strain>
    </source>
</reference>
<dbReference type="STRING" id="1891926.Fuma_02688"/>
<dbReference type="Proteomes" id="UP000187735">
    <property type="component" value="Chromosome"/>
</dbReference>
<dbReference type="PROSITE" id="PS51257">
    <property type="entry name" value="PROKAR_LIPOPROTEIN"/>
    <property type="match status" value="1"/>
</dbReference>
<sequence length="148" mass="15663">MSIIRYMALAGTLSIFVGCGDSGPEIATVTGTITMDDAPLPNASIIFQPERGRPAGARSDENGEYELNFSGGRMGAQPGTYIVAIRTAREGSIEDDGSRSPGKPETVPAQYNVSSELRYTVEADKANVADFNLTSDGELPEEKAADDN</sequence>
<proteinExistence type="predicted"/>
<evidence type="ECO:0000313" key="3">
    <source>
        <dbReference type="Proteomes" id="UP000187735"/>
    </source>
</evidence>
<dbReference type="RefSeq" id="WP_083732030.1">
    <property type="nucleotide sequence ID" value="NZ_CP017641.1"/>
</dbReference>
<dbReference type="KEGG" id="fmr:Fuma_02688"/>
<name>A0A1P8WGA2_9PLAN</name>
<feature type="compositionally biased region" description="Basic and acidic residues" evidence="1">
    <location>
        <begin position="50"/>
        <end position="61"/>
    </location>
</feature>